<evidence type="ECO:0000313" key="2">
    <source>
        <dbReference type="Proteomes" id="UP000887566"/>
    </source>
</evidence>
<proteinExistence type="predicted"/>
<protein>
    <submittedName>
        <fullName evidence="3">Uncharacterized protein</fullName>
    </submittedName>
</protein>
<accession>A0A914V2A6</accession>
<keyword evidence="2" id="KW-1185">Reference proteome</keyword>
<feature type="compositionally biased region" description="Basic and acidic residues" evidence="1">
    <location>
        <begin position="131"/>
        <end position="148"/>
    </location>
</feature>
<dbReference type="Proteomes" id="UP000887566">
    <property type="component" value="Unplaced"/>
</dbReference>
<feature type="region of interest" description="Disordered" evidence="1">
    <location>
        <begin position="1"/>
        <end position="72"/>
    </location>
</feature>
<evidence type="ECO:0000313" key="3">
    <source>
        <dbReference type="WBParaSite" id="PSAMB.scaffold14703size1806.g36196.t1"/>
    </source>
</evidence>
<name>A0A914V2A6_9BILA</name>
<feature type="region of interest" description="Disordered" evidence="1">
    <location>
        <begin position="131"/>
        <end position="150"/>
    </location>
</feature>
<dbReference type="AlphaFoldDB" id="A0A914V2A6"/>
<evidence type="ECO:0000256" key="1">
    <source>
        <dbReference type="SAM" id="MobiDB-lite"/>
    </source>
</evidence>
<dbReference type="WBParaSite" id="PSAMB.scaffold14703size1806.g36196.t1">
    <property type="protein sequence ID" value="PSAMB.scaffold14703size1806.g36196.t1"/>
    <property type="gene ID" value="PSAMB.scaffold14703size1806.g36196"/>
</dbReference>
<reference evidence="3" key="1">
    <citation type="submission" date="2022-11" db="UniProtKB">
        <authorList>
            <consortium name="WormBaseParasite"/>
        </authorList>
    </citation>
    <scope>IDENTIFICATION</scope>
</reference>
<sequence>MRHHAPYNAADDRLDSSRQALPVRSLSSACRTRADGQPSNRSAQLSLFAEVPTPVHPPSIGPKQSSPNGAPRRPFLPLHCSVCLAGGGIRHGSNAHATITFSVGIHKTTAEFYTRYTVAPAVDQPKRRRLTEAKDREIGEVEREREPEAATVRYSEWAPFAPEALVDEKRR</sequence>
<organism evidence="2 3">
    <name type="scientific">Plectus sambesii</name>
    <dbReference type="NCBI Taxonomy" id="2011161"/>
    <lineage>
        <taxon>Eukaryota</taxon>
        <taxon>Metazoa</taxon>
        <taxon>Ecdysozoa</taxon>
        <taxon>Nematoda</taxon>
        <taxon>Chromadorea</taxon>
        <taxon>Plectida</taxon>
        <taxon>Plectina</taxon>
        <taxon>Plectoidea</taxon>
        <taxon>Plectidae</taxon>
        <taxon>Plectus</taxon>
    </lineage>
</organism>